<dbReference type="EMBL" id="RDQH01000339">
    <property type="protein sequence ID" value="RXH80106.1"/>
    <property type="molecule type" value="Genomic_DNA"/>
</dbReference>
<protein>
    <submittedName>
        <fullName evidence="1">Uncharacterized protein</fullName>
    </submittedName>
</protein>
<organism evidence="1 2">
    <name type="scientific">Malus domestica</name>
    <name type="common">Apple</name>
    <name type="synonym">Pyrus malus</name>
    <dbReference type="NCBI Taxonomy" id="3750"/>
    <lineage>
        <taxon>Eukaryota</taxon>
        <taxon>Viridiplantae</taxon>
        <taxon>Streptophyta</taxon>
        <taxon>Embryophyta</taxon>
        <taxon>Tracheophyta</taxon>
        <taxon>Spermatophyta</taxon>
        <taxon>Magnoliopsida</taxon>
        <taxon>eudicotyledons</taxon>
        <taxon>Gunneridae</taxon>
        <taxon>Pentapetalae</taxon>
        <taxon>rosids</taxon>
        <taxon>fabids</taxon>
        <taxon>Rosales</taxon>
        <taxon>Rosaceae</taxon>
        <taxon>Amygdaloideae</taxon>
        <taxon>Maleae</taxon>
        <taxon>Malus</taxon>
    </lineage>
</organism>
<comment type="caution">
    <text evidence="1">The sequence shown here is derived from an EMBL/GenBank/DDBJ whole genome shotgun (WGS) entry which is preliminary data.</text>
</comment>
<gene>
    <name evidence="1" type="ORF">DVH24_041253</name>
</gene>
<proteinExistence type="predicted"/>
<accession>A0A498I9I8</accession>
<dbReference type="AlphaFoldDB" id="A0A498I9I8"/>
<dbReference type="Proteomes" id="UP000290289">
    <property type="component" value="Chromosome 13"/>
</dbReference>
<sequence>MWDSQKLSSNMKARHKFPIQGFQKSEDQHRSFDFGTSFVVLSFFFSVYIRHDHILSSSTTFASIPSLFLDLVRPFLDLVRCHARSVVFVLHFAPSFASELTDIQLGLCSSSLPPNSSSPSLSIPPELFHNYLKLQAHHSKIFHESKDSFAGVPPSRVLLSNEFIYSQMSKS</sequence>
<evidence type="ECO:0000313" key="2">
    <source>
        <dbReference type="Proteomes" id="UP000290289"/>
    </source>
</evidence>
<evidence type="ECO:0000313" key="1">
    <source>
        <dbReference type="EMBL" id="RXH80106.1"/>
    </source>
</evidence>
<keyword evidence="2" id="KW-1185">Reference proteome</keyword>
<name>A0A498I9I8_MALDO</name>
<reference evidence="1 2" key="1">
    <citation type="submission" date="2018-10" db="EMBL/GenBank/DDBJ databases">
        <title>A high-quality apple genome assembly.</title>
        <authorList>
            <person name="Hu J."/>
        </authorList>
    </citation>
    <scope>NUCLEOTIDE SEQUENCE [LARGE SCALE GENOMIC DNA]</scope>
    <source>
        <strain evidence="2">cv. HFTH1</strain>
        <tissue evidence="1">Young leaf</tissue>
    </source>
</reference>